<feature type="compositionally biased region" description="Gly residues" evidence="1">
    <location>
        <begin position="20"/>
        <end position="29"/>
    </location>
</feature>
<dbReference type="OrthoDB" id="4775492at2"/>
<evidence type="ECO:0000256" key="1">
    <source>
        <dbReference type="SAM" id="MobiDB-lite"/>
    </source>
</evidence>
<proteinExistence type="predicted"/>
<dbReference type="Proteomes" id="UP000183053">
    <property type="component" value="Unassembled WGS sequence"/>
</dbReference>
<evidence type="ECO:0000313" key="3">
    <source>
        <dbReference type="EMBL" id="SDQ47657.1"/>
    </source>
</evidence>
<keyword evidence="2" id="KW-1133">Transmembrane helix</keyword>
<name>A0A1H1B6U5_9ACTN</name>
<dbReference type="AlphaFoldDB" id="A0A1H1B6U5"/>
<organism evidence="3 4">
    <name type="scientific">Tsukamurella pulmonis</name>
    <dbReference type="NCBI Taxonomy" id="47312"/>
    <lineage>
        <taxon>Bacteria</taxon>
        <taxon>Bacillati</taxon>
        <taxon>Actinomycetota</taxon>
        <taxon>Actinomycetes</taxon>
        <taxon>Mycobacteriales</taxon>
        <taxon>Tsukamurellaceae</taxon>
        <taxon>Tsukamurella</taxon>
    </lineage>
</organism>
<dbReference type="STRING" id="47312.SAMN04489765_0567"/>
<evidence type="ECO:0000256" key="2">
    <source>
        <dbReference type="SAM" id="Phobius"/>
    </source>
</evidence>
<dbReference type="EMBL" id="FNLF01000002">
    <property type="protein sequence ID" value="SDQ47657.1"/>
    <property type="molecule type" value="Genomic_DNA"/>
</dbReference>
<feature type="compositionally biased region" description="Low complexity" evidence="1">
    <location>
        <begin position="60"/>
        <end position="73"/>
    </location>
</feature>
<feature type="transmembrane region" description="Helical" evidence="2">
    <location>
        <begin position="102"/>
        <end position="125"/>
    </location>
</feature>
<dbReference type="RefSeq" id="WP_068564823.1">
    <property type="nucleotide sequence ID" value="NZ_FNLF01000002.1"/>
</dbReference>
<evidence type="ECO:0000313" key="4">
    <source>
        <dbReference type="Proteomes" id="UP000183053"/>
    </source>
</evidence>
<protein>
    <submittedName>
        <fullName evidence="3">Uncharacterized protein</fullName>
    </submittedName>
</protein>
<keyword evidence="4" id="KW-1185">Reference proteome</keyword>
<feature type="compositionally biased region" description="Gly residues" evidence="1">
    <location>
        <begin position="80"/>
        <end position="94"/>
    </location>
</feature>
<keyword evidence="2" id="KW-0472">Membrane</keyword>
<sequence length="268" mass="25773">MNPYGGRNTGPNPGGPPAGQPGGKPGPWQGGYPQSGYPQGPQHGGGPQYGGPAPQGGPQGTQRFGQPGPQQGGFPPGPPVYGGNGPGGGGDGGGNGGGNKPLIIALVAIVAVLAVAGAVAAGLALKSDPSSTASPVTFSAGNTTTTAGAPTSGTVAPPSEPATESDGFLTTAPRTTTGSSAGRTVQLKLSATGAGAGAVVLVGVRDGDVPRASTLPWEWQGTATIGDSMTMIVTGTGAVSCTIVINGQDFTQSGENRAVCSIRRVAGP</sequence>
<feature type="compositionally biased region" description="Low complexity" evidence="1">
    <location>
        <begin position="1"/>
        <end position="11"/>
    </location>
</feature>
<feature type="compositionally biased region" description="Low complexity" evidence="1">
    <location>
        <begin position="136"/>
        <end position="157"/>
    </location>
</feature>
<feature type="compositionally biased region" description="Low complexity" evidence="1">
    <location>
        <begin position="30"/>
        <end position="41"/>
    </location>
</feature>
<feature type="compositionally biased region" description="Polar residues" evidence="1">
    <location>
        <begin position="172"/>
        <end position="181"/>
    </location>
</feature>
<accession>A0A1H1B6U5</accession>
<keyword evidence="2" id="KW-0812">Transmembrane</keyword>
<reference evidence="4" key="1">
    <citation type="submission" date="2016-10" db="EMBL/GenBank/DDBJ databases">
        <authorList>
            <person name="Varghese N."/>
            <person name="Submissions S."/>
        </authorList>
    </citation>
    <scope>NUCLEOTIDE SEQUENCE [LARGE SCALE GENOMIC DNA]</scope>
    <source>
        <strain evidence="4">DSM 44142</strain>
    </source>
</reference>
<gene>
    <name evidence="3" type="ORF">SAMN04489765_0567</name>
</gene>
<feature type="compositionally biased region" description="Gly residues" evidence="1">
    <location>
        <begin position="42"/>
        <end position="59"/>
    </location>
</feature>
<feature type="region of interest" description="Disordered" evidence="1">
    <location>
        <begin position="126"/>
        <end position="181"/>
    </location>
</feature>
<feature type="region of interest" description="Disordered" evidence="1">
    <location>
        <begin position="1"/>
        <end position="94"/>
    </location>
</feature>